<evidence type="ECO:0000313" key="1">
    <source>
        <dbReference type="EMBL" id="VDK63872.1"/>
    </source>
</evidence>
<organism evidence="1 2">
    <name type="scientific">Onchocerca ochengi</name>
    <name type="common">Filarial nematode worm</name>
    <dbReference type="NCBI Taxonomy" id="42157"/>
    <lineage>
        <taxon>Eukaryota</taxon>
        <taxon>Metazoa</taxon>
        <taxon>Ecdysozoa</taxon>
        <taxon>Nematoda</taxon>
        <taxon>Chromadorea</taxon>
        <taxon>Rhabditida</taxon>
        <taxon>Spirurina</taxon>
        <taxon>Spiruromorpha</taxon>
        <taxon>Filarioidea</taxon>
        <taxon>Onchocercidae</taxon>
        <taxon>Onchocerca</taxon>
    </lineage>
</organism>
<sequence length="49" mass="5779">CGEMTKTQRPKTKEDYGNAHVYCWLEWLASAAMRRVFYYCLVGIDGDWD</sequence>
<evidence type="ECO:0000313" key="2">
    <source>
        <dbReference type="Proteomes" id="UP000271087"/>
    </source>
</evidence>
<protein>
    <submittedName>
        <fullName evidence="1">Uncharacterized protein</fullName>
    </submittedName>
</protein>
<feature type="non-terminal residue" evidence="1">
    <location>
        <position position="1"/>
    </location>
</feature>
<gene>
    <name evidence="1" type="ORF">NOO_LOCUS1296</name>
</gene>
<reference evidence="1 2" key="1">
    <citation type="submission" date="2018-08" db="EMBL/GenBank/DDBJ databases">
        <authorList>
            <person name="Laetsch R D."/>
            <person name="Stevens L."/>
            <person name="Kumar S."/>
            <person name="Blaxter L. M."/>
        </authorList>
    </citation>
    <scope>NUCLEOTIDE SEQUENCE [LARGE SCALE GENOMIC DNA]</scope>
</reference>
<accession>A0A3P6RKD0</accession>
<keyword evidence="2" id="KW-1185">Reference proteome</keyword>
<name>A0A3P6RKD0_ONCOC</name>
<proteinExistence type="predicted"/>
<dbReference type="EMBL" id="UYRW01000158">
    <property type="protein sequence ID" value="VDK63872.1"/>
    <property type="molecule type" value="Genomic_DNA"/>
</dbReference>
<dbReference type="AlphaFoldDB" id="A0A3P6RKD0"/>
<dbReference type="Proteomes" id="UP000271087">
    <property type="component" value="Unassembled WGS sequence"/>
</dbReference>